<gene>
    <name evidence="2" type="ORF">SVUK_LOCUS3451</name>
</gene>
<reference evidence="2 3" key="1">
    <citation type="submission" date="2018-11" db="EMBL/GenBank/DDBJ databases">
        <authorList>
            <consortium name="Pathogen Informatics"/>
        </authorList>
    </citation>
    <scope>NUCLEOTIDE SEQUENCE [LARGE SCALE GENOMIC DNA]</scope>
</reference>
<keyword evidence="3" id="KW-1185">Reference proteome</keyword>
<dbReference type="OrthoDB" id="10403534at2759"/>
<evidence type="ECO:0000313" key="2">
    <source>
        <dbReference type="EMBL" id="VDM68453.1"/>
    </source>
</evidence>
<dbReference type="Proteomes" id="UP000270094">
    <property type="component" value="Unassembled WGS sequence"/>
</dbReference>
<feature type="compositionally biased region" description="Polar residues" evidence="1">
    <location>
        <begin position="72"/>
        <end position="89"/>
    </location>
</feature>
<protein>
    <submittedName>
        <fullName evidence="2">Uncharacterized protein</fullName>
    </submittedName>
</protein>
<sequence>MSSFGVDIIGRIEPPTPGGTREPSTTGEPDRPPVDDHHNHVSHSERLFKPHSECELYVSGVKATSDIKLSHSDSSIYEGSSCSRTQDITYSRPRLKESKKLDTLPNVKR</sequence>
<evidence type="ECO:0000256" key="1">
    <source>
        <dbReference type="SAM" id="MobiDB-lite"/>
    </source>
</evidence>
<dbReference type="EMBL" id="UYYB01008866">
    <property type="protein sequence ID" value="VDM68453.1"/>
    <property type="molecule type" value="Genomic_DNA"/>
</dbReference>
<accession>A0A3P7IKU3</accession>
<proteinExistence type="predicted"/>
<feature type="compositionally biased region" description="Basic and acidic residues" evidence="1">
    <location>
        <begin position="28"/>
        <end position="47"/>
    </location>
</feature>
<organism evidence="2 3">
    <name type="scientific">Strongylus vulgaris</name>
    <name type="common">Blood worm</name>
    <dbReference type="NCBI Taxonomy" id="40348"/>
    <lineage>
        <taxon>Eukaryota</taxon>
        <taxon>Metazoa</taxon>
        <taxon>Ecdysozoa</taxon>
        <taxon>Nematoda</taxon>
        <taxon>Chromadorea</taxon>
        <taxon>Rhabditida</taxon>
        <taxon>Rhabditina</taxon>
        <taxon>Rhabditomorpha</taxon>
        <taxon>Strongyloidea</taxon>
        <taxon>Strongylidae</taxon>
        <taxon>Strongylus</taxon>
    </lineage>
</organism>
<feature type="region of interest" description="Disordered" evidence="1">
    <location>
        <begin position="1"/>
        <end position="47"/>
    </location>
</feature>
<dbReference type="AlphaFoldDB" id="A0A3P7IKU3"/>
<name>A0A3P7IKU3_STRVU</name>
<evidence type="ECO:0000313" key="3">
    <source>
        <dbReference type="Proteomes" id="UP000270094"/>
    </source>
</evidence>
<feature type="region of interest" description="Disordered" evidence="1">
    <location>
        <begin position="70"/>
        <end position="109"/>
    </location>
</feature>